<evidence type="ECO:0000313" key="4">
    <source>
        <dbReference type="EMBL" id="GGC12883.1"/>
    </source>
</evidence>
<reference evidence="4" key="2">
    <citation type="submission" date="2020-09" db="EMBL/GenBank/DDBJ databases">
        <authorList>
            <person name="Sun Q."/>
            <person name="Zhou Y."/>
        </authorList>
    </citation>
    <scope>NUCLEOTIDE SEQUENCE</scope>
    <source>
        <strain evidence="4">CGMCC 1.15095</strain>
    </source>
</reference>
<proteinExistence type="inferred from homology"/>
<accession>A0A916TUZ0</accession>
<evidence type="ECO:0000313" key="5">
    <source>
        <dbReference type="Proteomes" id="UP000608154"/>
    </source>
</evidence>
<evidence type="ECO:0000256" key="1">
    <source>
        <dbReference type="RuleBase" id="RU003494"/>
    </source>
</evidence>
<dbReference type="SFLD" id="SFLDS00019">
    <property type="entry name" value="Glutathione_Transferase_(cytos"/>
    <property type="match status" value="1"/>
</dbReference>
<dbReference type="SUPFAM" id="SSF52833">
    <property type="entry name" value="Thioredoxin-like"/>
    <property type="match status" value="1"/>
</dbReference>
<dbReference type="SUPFAM" id="SSF47616">
    <property type="entry name" value="GST C-terminal domain-like"/>
    <property type="match status" value="1"/>
</dbReference>
<dbReference type="SFLD" id="SFLDG01150">
    <property type="entry name" value="Main.1:_Beta-like"/>
    <property type="match status" value="1"/>
</dbReference>
<dbReference type="PANTHER" id="PTHR44051:SF8">
    <property type="entry name" value="GLUTATHIONE S-TRANSFERASE GSTA"/>
    <property type="match status" value="1"/>
</dbReference>
<feature type="domain" description="GST N-terminal" evidence="2">
    <location>
        <begin position="2"/>
        <end position="83"/>
    </location>
</feature>
<comment type="caution">
    <text evidence="4">The sequence shown here is derived from an EMBL/GenBank/DDBJ whole genome shotgun (WGS) entry which is preliminary data.</text>
</comment>
<gene>
    <name evidence="4" type="ORF">GCM10011494_34660</name>
</gene>
<dbReference type="CDD" id="cd03057">
    <property type="entry name" value="GST_N_Beta"/>
    <property type="match status" value="1"/>
</dbReference>
<dbReference type="PROSITE" id="PS50404">
    <property type="entry name" value="GST_NTER"/>
    <property type="match status" value="1"/>
</dbReference>
<dbReference type="InterPro" id="IPR004045">
    <property type="entry name" value="Glutathione_S-Trfase_N"/>
</dbReference>
<dbReference type="Gene3D" id="3.40.30.10">
    <property type="entry name" value="Glutaredoxin"/>
    <property type="match status" value="1"/>
</dbReference>
<dbReference type="SFLD" id="SFLDG00358">
    <property type="entry name" value="Main_(cytGST)"/>
    <property type="match status" value="1"/>
</dbReference>
<dbReference type="PROSITE" id="PS50405">
    <property type="entry name" value="GST_CTER"/>
    <property type="match status" value="1"/>
</dbReference>
<dbReference type="AlphaFoldDB" id="A0A916TUZ0"/>
<evidence type="ECO:0000259" key="3">
    <source>
        <dbReference type="PROSITE" id="PS50405"/>
    </source>
</evidence>
<dbReference type="Gene3D" id="1.20.1050.10">
    <property type="match status" value="1"/>
</dbReference>
<feature type="domain" description="GST C-terminal" evidence="3">
    <location>
        <begin position="90"/>
        <end position="226"/>
    </location>
</feature>
<name>A0A916TUZ0_9SPHN</name>
<dbReference type="RefSeq" id="WP_188772823.1">
    <property type="nucleotide sequence ID" value="NZ_BMHK01000035.1"/>
</dbReference>
<dbReference type="InterPro" id="IPR010987">
    <property type="entry name" value="Glutathione-S-Trfase_C-like"/>
</dbReference>
<dbReference type="PANTHER" id="PTHR44051">
    <property type="entry name" value="GLUTATHIONE S-TRANSFERASE-RELATED"/>
    <property type="match status" value="1"/>
</dbReference>
<dbReference type="InterPro" id="IPR040079">
    <property type="entry name" value="Glutathione_S-Trfase"/>
</dbReference>
<dbReference type="Pfam" id="PF02798">
    <property type="entry name" value="GST_N"/>
    <property type="match status" value="1"/>
</dbReference>
<dbReference type="InterPro" id="IPR036249">
    <property type="entry name" value="Thioredoxin-like_sf"/>
</dbReference>
<dbReference type="InterPro" id="IPR004046">
    <property type="entry name" value="GST_C"/>
</dbReference>
<dbReference type="InterPro" id="IPR036282">
    <property type="entry name" value="Glutathione-S-Trfase_C_sf"/>
</dbReference>
<keyword evidence="5" id="KW-1185">Reference proteome</keyword>
<dbReference type="Pfam" id="PF00043">
    <property type="entry name" value="GST_C"/>
    <property type="match status" value="1"/>
</dbReference>
<evidence type="ECO:0000259" key="2">
    <source>
        <dbReference type="PROSITE" id="PS50404"/>
    </source>
</evidence>
<comment type="similarity">
    <text evidence="1">Belongs to the GST superfamily.</text>
</comment>
<organism evidence="4 5">
    <name type="scientific">Novosphingobium endophyticum</name>
    <dbReference type="NCBI Taxonomy" id="1955250"/>
    <lineage>
        <taxon>Bacteria</taxon>
        <taxon>Pseudomonadati</taxon>
        <taxon>Pseudomonadota</taxon>
        <taxon>Alphaproteobacteria</taxon>
        <taxon>Sphingomonadales</taxon>
        <taxon>Sphingomonadaceae</taxon>
        <taxon>Novosphingobium</taxon>
    </lineage>
</organism>
<dbReference type="EMBL" id="BMHK01000035">
    <property type="protein sequence ID" value="GGC12883.1"/>
    <property type="molecule type" value="Genomic_DNA"/>
</dbReference>
<protein>
    <submittedName>
        <fullName evidence="4">Glutathione S-transferase</fullName>
    </submittedName>
</protein>
<dbReference type="Proteomes" id="UP000608154">
    <property type="component" value="Unassembled WGS sequence"/>
</dbReference>
<sequence>MNKAPILYFAPQTCARVTLTALEEIGEPFEARLVAFLAGEHRKPEFLKVNPSGKVPALDTQDGVIVQNGAILSYLAEKHPEAGLLPVRGDAAGRADVLTQLFRCSSDLHPLVTRFVMAPMISTEADHAPQVREAARQALEFQLGALEARLSQQDWMMPEGWSIIDAYLAWIWFRITGVGFAADGFPAIGAHFDRASTRPSAIAALKREAIAEEELAERGLQFKPPAVTKA</sequence>
<reference evidence="4" key="1">
    <citation type="journal article" date="2014" name="Int. J. Syst. Evol. Microbiol.">
        <title>Complete genome sequence of Corynebacterium casei LMG S-19264T (=DSM 44701T), isolated from a smear-ripened cheese.</title>
        <authorList>
            <consortium name="US DOE Joint Genome Institute (JGI-PGF)"/>
            <person name="Walter F."/>
            <person name="Albersmeier A."/>
            <person name="Kalinowski J."/>
            <person name="Ruckert C."/>
        </authorList>
    </citation>
    <scope>NUCLEOTIDE SEQUENCE</scope>
    <source>
        <strain evidence="4">CGMCC 1.15095</strain>
    </source>
</reference>